<dbReference type="InterPro" id="IPR023210">
    <property type="entry name" value="NADP_OxRdtase_dom"/>
</dbReference>
<dbReference type="EC" id="1.1.1.107" evidence="3"/>
<dbReference type="Proteomes" id="UP000419743">
    <property type="component" value="Unassembled WGS sequence"/>
</dbReference>
<name>A0A7M4DHZ4_9MICO</name>
<proteinExistence type="predicted"/>
<evidence type="ECO:0000259" key="2">
    <source>
        <dbReference type="Pfam" id="PF00248"/>
    </source>
</evidence>
<dbReference type="PANTHER" id="PTHR42686:SF1">
    <property type="entry name" value="GH17980P-RELATED"/>
    <property type="match status" value="1"/>
</dbReference>
<dbReference type="InterPro" id="IPR036812">
    <property type="entry name" value="NAD(P)_OxRdtase_dom_sf"/>
</dbReference>
<dbReference type="InterPro" id="IPR020471">
    <property type="entry name" value="AKR"/>
</dbReference>
<gene>
    <name evidence="3" type="primary">pld1</name>
    <name evidence="3" type="ORF">HALOF300_01745</name>
</gene>
<organism evidence="3 4">
    <name type="scientific">Occultella aeris</name>
    <dbReference type="NCBI Taxonomy" id="2761496"/>
    <lineage>
        <taxon>Bacteria</taxon>
        <taxon>Bacillati</taxon>
        <taxon>Actinomycetota</taxon>
        <taxon>Actinomycetes</taxon>
        <taxon>Micrococcales</taxon>
        <taxon>Ruaniaceae</taxon>
        <taxon>Occultella</taxon>
    </lineage>
</organism>
<keyword evidence="3" id="KW-0560">Oxidoreductase</keyword>
<protein>
    <submittedName>
        <fullName evidence="3">Pyridoxal 4-dehydrogenase</fullName>
        <ecNumber evidence="3">1.1.1.107</ecNumber>
    </submittedName>
</protein>
<dbReference type="PANTHER" id="PTHR42686">
    <property type="entry name" value="GH17980P-RELATED"/>
    <property type="match status" value="1"/>
</dbReference>
<dbReference type="EMBL" id="CACRYJ010000024">
    <property type="protein sequence ID" value="VZO36541.1"/>
    <property type="molecule type" value="Genomic_DNA"/>
</dbReference>
<dbReference type="AlphaFoldDB" id="A0A7M4DHZ4"/>
<dbReference type="GO" id="GO:0005829">
    <property type="term" value="C:cytosol"/>
    <property type="evidence" value="ECO:0007669"/>
    <property type="project" value="TreeGrafter"/>
</dbReference>
<dbReference type="Pfam" id="PF00248">
    <property type="entry name" value="Aldo_ket_red"/>
    <property type="match status" value="1"/>
</dbReference>
<dbReference type="SUPFAM" id="SSF51430">
    <property type="entry name" value="NAD(P)-linked oxidoreductase"/>
    <property type="match status" value="1"/>
</dbReference>
<feature type="domain" description="NADP-dependent oxidoreductase" evidence="2">
    <location>
        <begin position="14"/>
        <end position="297"/>
    </location>
</feature>
<evidence type="ECO:0000313" key="3">
    <source>
        <dbReference type="EMBL" id="VZO36541.1"/>
    </source>
</evidence>
<accession>A0A7M4DHZ4</accession>
<comment type="caution">
    <text evidence="3">The sequence shown here is derived from an EMBL/GenBank/DDBJ whole genome shotgun (WGS) entry which is preliminary data.</text>
</comment>
<feature type="region of interest" description="Disordered" evidence="1">
    <location>
        <begin position="1"/>
        <end position="23"/>
    </location>
</feature>
<dbReference type="RefSeq" id="WP_420271851.1">
    <property type="nucleotide sequence ID" value="NZ_CBCSBY010000025.1"/>
</dbReference>
<feature type="compositionally biased region" description="Polar residues" evidence="1">
    <location>
        <begin position="9"/>
        <end position="18"/>
    </location>
</feature>
<keyword evidence="4" id="KW-1185">Reference proteome</keyword>
<reference evidence="3 4" key="1">
    <citation type="submission" date="2019-11" db="EMBL/GenBank/DDBJ databases">
        <authorList>
            <person name="Criscuolo A."/>
        </authorList>
    </citation>
    <scope>NUCLEOTIDE SEQUENCE [LARGE SCALE GENOMIC DNA]</scope>
    <source>
        <strain evidence="3">CIP111667</strain>
    </source>
</reference>
<dbReference type="GO" id="GO:0050235">
    <property type="term" value="F:pyridoxal 4-dehydrogenase activity"/>
    <property type="evidence" value="ECO:0007669"/>
    <property type="project" value="UniProtKB-EC"/>
</dbReference>
<sequence length="306" mass="31707">MRSKADPLQTPSPVTLGTSGLGHGPDGAADAADLAAARALLTGAHTLVDTANMYGGGRSEVLLGRAIAELGGVPAGVQVISKADRDLATGAFDRDRVLRSFEESTARLGLDTLPLYQLHDQYTITFAEAMGPGGAVRALIELREQGAVGAIGVAAGPTAMLTEYVRTGVFEVLLTHNRYTLVDRSAADLIAEAAGQGMTVFNAAPFGGGLLAAGAHAGATYAYRAAPHELLAWVARLELVCAAHDVPVAAAALHFSMRNPHVASTVVGVRSPERLAQTDALLATDVPEDLWTEIDRLGTPPSTLDD</sequence>
<evidence type="ECO:0000313" key="4">
    <source>
        <dbReference type="Proteomes" id="UP000419743"/>
    </source>
</evidence>
<dbReference type="Gene3D" id="3.20.20.100">
    <property type="entry name" value="NADP-dependent oxidoreductase domain"/>
    <property type="match status" value="1"/>
</dbReference>
<evidence type="ECO:0000256" key="1">
    <source>
        <dbReference type="SAM" id="MobiDB-lite"/>
    </source>
</evidence>